<name>A0A916ZP18_9SPHN</name>
<dbReference type="Proteomes" id="UP000635071">
    <property type="component" value="Unassembled WGS sequence"/>
</dbReference>
<protein>
    <submittedName>
        <fullName evidence="1">N-formylglutamate amidohydrolase</fullName>
    </submittedName>
</protein>
<dbReference type="Gene3D" id="3.40.630.40">
    <property type="entry name" value="Zn-dependent exopeptidases"/>
    <property type="match status" value="1"/>
</dbReference>
<organism evidence="1 2">
    <name type="scientific">Sandarakinorhabdus glacialis</name>
    <dbReference type="NCBI Taxonomy" id="1614636"/>
    <lineage>
        <taxon>Bacteria</taxon>
        <taxon>Pseudomonadati</taxon>
        <taxon>Pseudomonadota</taxon>
        <taxon>Alphaproteobacteria</taxon>
        <taxon>Sphingomonadales</taxon>
        <taxon>Sphingosinicellaceae</taxon>
        <taxon>Sandarakinorhabdus</taxon>
    </lineage>
</organism>
<comment type="caution">
    <text evidence="1">The sequence shown here is derived from an EMBL/GenBank/DDBJ whole genome shotgun (WGS) entry which is preliminary data.</text>
</comment>
<evidence type="ECO:0000313" key="2">
    <source>
        <dbReference type="Proteomes" id="UP000635071"/>
    </source>
</evidence>
<dbReference type="SUPFAM" id="SSF53187">
    <property type="entry name" value="Zn-dependent exopeptidases"/>
    <property type="match status" value="1"/>
</dbReference>
<sequence length="259" mass="28261">MTDDSQRILLDDELSPVAIVNPNGTSPYLLVGDHAGNVIPNALGQLGVSHDDLVRHIAWDIGTETLGRSLAHHLDAVFIRQVYSRLVIDCNRDPDAAGAMPAESDGTAIPGNIGLDDAARRRRVAEIHEPYQAAIASALAPAHMLVSLHSFTPRMGGADRPWDIGILHAGHNDTLALRLLGWLEARSGLTIGNNEPYRMDGTDYTVPRHAFAAERPYVELEVRQDLLADPVQNARMAALLAEGMSELAYRMQPGVRYDR</sequence>
<dbReference type="PIRSF" id="PIRSF029730">
    <property type="entry name" value="UCP029730"/>
    <property type="match status" value="1"/>
</dbReference>
<reference evidence="1" key="2">
    <citation type="submission" date="2020-09" db="EMBL/GenBank/DDBJ databases">
        <authorList>
            <person name="Sun Q."/>
            <person name="Zhou Y."/>
        </authorList>
    </citation>
    <scope>NUCLEOTIDE SEQUENCE</scope>
    <source>
        <strain evidence="1">CGMCC 1.15519</strain>
    </source>
</reference>
<reference evidence="1" key="1">
    <citation type="journal article" date="2014" name="Int. J. Syst. Evol. Microbiol.">
        <title>Complete genome sequence of Corynebacterium casei LMG S-19264T (=DSM 44701T), isolated from a smear-ripened cheese.</title>
        <authorList>
            <consortium name="US DOE Joint Genome Institute (JGI-PGF)"/>
            <person name="Walter F."/>
            <person name="Albersmeier A."/>
            <person name="Kalinowski J."/>
            <person name="Ruckert C."/>
        </authorList>
    </citation>
    <scope>NUCLEOTIDE SEQUENCE</scope>
    <source>
        <strain evidence="1">CGMCC 1.15519</strain>
    </source>
</reference>
<dbReference type="Pfam" id="PF05013">
    <property type="entry name" value="FGase"/>
    <property type="match status" value="1"/>
</dbReference>
<dbReference type="InterPro" id="IPR011227">
    <property type="entry name" value="UCP029730"/>
</dbReference>
<gene>
    <name evidence="1" type="ORF">GCM10011529_11900</name>
</gene>
<keyword evidence="2" id="KW-1185">Reference proteome</keyword>
<dbReference type="InterPro" id="IPR007709">
    <property type="entry name" value="N-FG_amidohydro"/>
</dbReference>
<proteinExistence type="predicted"/>
<dbReference type="AlphaFoldDB" id="A0A916ZP18"/>
<evidence type="ECO:0000313" key="1">
    <source>
        <dbReference type="EMBL" id="GGE07126.1"/>
    </source>
</evidence>
<dbReference type="RefSeq" id="WP_188762015.1">
    <property type="nucleotide sequence ID" value="NZ_BMJM01000003.1"/>
</dbReference>
<dbReference type="EMBL" id="BMJM01000003">
    <property type="protein sequence ID" value="GGE07126.1"/>
    <property type="molecule type" value="Genomic_DNA"/>
</dbReference>
<accession>A0A916ZP18</accession>